<feature type="transmembrane region" description="Helical" evidence="1">
    <location>
        <begin position="158"/>
        <end position="181"/>
    </location>
</feature>
<protein>
    <submittedName>
        <fullName evidence="2">ABC-2 type transport system permease protein</fullName>
    </submittedName>
</protein>
<gene>
    <name evidence="2" type="ORF">SAMN02799615_02037</name>
</gene>
<dbReference type="RefSeq" id="WP_026635425.1">
    <property type="nucleotide sequence ID" value="NZ_FONH01000005.1"/>
</dbReference>
<evidence type="ECO:0000313" key="3">
    <source>
        <dbReference type="Proteomes" id="UP000199477"/>
    </source>
</evidence>
<keyword evidence="1" id="KW-0812">Transmembrane</keyword>
<dbReference type="PANTHER" id="PTHR43471">
    <property type="entry name" value="ABC TRANSPORTER PERMEASE"/>
    <property type="match status" value="1"/>
</dbReference>
<proteinExistence type="predicted"/>
<keyword evidence="1" id="KW-0472">Membrane</keyword>
<evidence type="ECO:0000313" key="2">
    <source>
        <dbReference type="EMBL" id="SFE94611.1"/>
    </source>
</evidence>
<sequence>MSSMGSVARLELRRLLVRPLAWVLAALTLAQLAWRFVLLLGNFLDNQVKLAGTPGAPGYTDLVGIPLLGSTLTMGILPFGLTELALLVVPLLTMSTLAGDRANGTLPLLASSGTSPAAIVLGKYFAVLLWLLGWLALTVAMPLSLAHGTHMDSGKLAATVLGLALTLAALGAIGVACSAFASLPAVAATASLTLGLALFTANLAAQKAGVGNGVWNWLSLSTHLEALLRGLVSSADLVWFALVIVIALALAIRRVATDKERG</sequence>
<dbReference type="Proteomes" id="UP000199477">
    <property type="component" value="Unassembled WGS sequence"/>
</dbReference>
<feature type="transmembrane region" description="Helical" evidence="1">
    <location>
        <begin position="226"/>
        <end position="252"/>
    </location>
</feature>
<organism evidence="2 3">
    <name type="scientific">Dyella marensis</name>
    <dbReference type="NCBI Taxonomy" id="500610"/>
    <lineage>
        <taxon>Bacteria</taxon>
        <taxon>Pseudomonadati</taxon>
        <taxon>Pseudomonadota</taxon>
        <taxon>Gammaproteobacteria</taxon>
        <taxon>Lysobacterales</taxon>
        <taxon>Rhodanobacteraceae</taxon>
        <taxon>Dyella</taxon>
    </lineage>
</organism>
<feature type="transmembrane region" description="Helical" evidence="1">
    <location>
        <begin position="187"/>
        <end position="205"/>
    </location>
</feature>
<accession>A0A1I2EQL1</accession>
<evidence type="ECO:0000256" key="1">
    <source>
        <dbReference type="SAM" id="Phobius"/>
    </source>
</evidence>
<feature type="transmembrane region" description="Helical" evidence="1">
    <location>
        <begin position="64"/>
        <end position="92"/>
    </location>
</feature>
<dbReference type="STRING" id="500610.SAMN02799615_02037"/>
<dbReference type="EMBL" id="FONH01000005">
    <property type="protein sequence ID" value="SFE94611.1"/>
    <property type="molecule type" value="Genomic_DNA"/>
</dbReference>
<keyword evidence="3" id="KW-1185">Reference proteome</keyword>
<feature type="transmembrane region" description="Helical" evidence="1">
    <location>
        <begin position="20"/>
        <end position="44"/>
    </location>
</feature>
<name>A0A1I2EQL1_9GAMM</name>
<keyword evidence="1" id="KW-1133">Transmembrane helix</keyword>
<dbReference type="AlphaFoldDB" id="A0A1I2EQL1"/>
<reference evidence="3" key="1">
    <citation type="submission" date="2016-10" db="EMBL/GenBank/DDBJ databases">
        <authorList>
            <person name="Varghese N."/>
            <person name="Submissions S."/>
        </authorList>
    </citation>
    <scope>NUCLEOTIDE SEQUENCE [LARGE SCALE GENOMIC DNA]</scope>
    <source>
        <strain evidence="3">UNC178MFTsu3.1</strain>
    </source>
</reference>
<feature type="transmembrane region" description="Helical" evidence="1">
    <location>
        <begin position="127"/>
        <end position="146"/>
    </location>
</feature>